<dbReference type="SUPFAM" id="SSF48452">
    <property type="entry name" value="TPR-like"/>
    <property type="match status" value="1"/>
</dbReference>
<feature type="signal peptide" evidence="2">
    <location>
        <begin position="1"/>
        <end position="24"/>
    </location>
</feature>
<dbReference type="InterPro" id="IPR002931">
    <property type="entry name" value="Transglutaminase-like"/>
</dbReference>
<organism evidence="4 5">
    <name type="scientific">Candidatus Polarisedimenticola svalbardensis</name>
    <dbReference type="NCBI Taxonomy" id="2886004"/>
    <lineage>
        <taxon>Bacteria</taxon>
        <taxon>Pseudomonadati</taxon>
        <taxon>Acidobacteriota</taxon>
        <taxon>Candidatus Polarisedimenticolia</taxon>
        <taxon>Candidatus Polarisedimenticolales</taxon>
        <taxon>Candidatus Polarisedimenticolaceae</taxon>
        <taxon>Candidatus Polarisedimenticola</taxon>
    </lineage>
</organism>
<keyword evidence="1" id="KW-0802">TPR repeat</keyword>
<evidence type="ECO:0000259" key="3">
    <source>
        <dbReference type="Pfam" id="PF01841"/>
    </source>
</evidence>
<reference evidence="4 5" key="1">
    <citation type="submission" date="2020-08" db="EMBL/GenBank/DDBJ databases">
        <title>Acidobacteriota in marine sediments use diverse sulfur dissimilation pathways.</title>
        <authorList>
            <person name="Wasmund K."/>
        </authorList>
    </citation>
    <scope>NUCLEOTIDE SEQUENCE [LARGE SCALE GENOMIC DNA]</scope>
    <source>
        <strain evidence="4">MAG AM4</strain>
    </source>
</reference>
<evidence type="ECO:0000313" key="4">
    <source>
        <dbReference type="EMBL" id="MBD3869459.1"/>
    </source>
</evidence>
<dbReference type="InterPro" id="IPR011990">
    <property type="entry name" value="TPR-like_helical_dom_sf"/>
</dbReference>
<dbReference type="Gene3D" id="1.25.40.10">
    <property type="entry name" value="Tetratricopeptide repeat domain"/>
    <property type="match status" value="2"/>
</dbReference>
<dbReference type="PROSITE" id="PS51257">
    <property type="entry name" value="PROKAR_LIPOPROTEIN"/>
    <property type="match status" value="1"/>
</dbReference>
<name>A0A8J6Y6Z6_9BACT</name>
<comment type="caution">
    <text evidence="4">The sequence shown here is derived from an EMBL/GenBank/DDBJ whole genome shotgun (WGS) entry which is preliminary data.</text>
</comment>
<feature type="domain" description="Transglutaminase-like" evidence="3">
    <location>
        <begin position="60"/>
        <end position="146"/>
    </location>
</feature>
<evidence type="ECO:0000313" key="5">
    <source>
        <dbReference type="Proteomes" id="UP000648239"/>
    </source>
</evidence>
<dbReference type="AlphaFoldDB" id="A0A8J6Y6Z6"/>
<dbReference type="InterPro" id="IPR038765">
    <property type="entry name" value="Papain-like_cys_pep_sf"/>
</dbReference>
<dbReference type="Proteomes" id="UP000648239">
    <property type="component" value="Unassembled WGS sequence"/>
</dbReference>
<feature type="chain" id="PRO_5035184691" evidence="2">
    <location>
        <begin position="25"/>
        <end position="386"/>
    </location>
</feature>
<evidence type="ECO:0000256" key="2">
    <source>
        <dbReference type="SAM" id="SignalP"/>
    </source>
</evidence>
<dbReference type="SMART" id="SM00028">
    <property type="entry name" value="TPR"/>
    <property type="match status" value="4"/>
</dbReference>
<gene>
    <name evidence="4" type="ORF">IFK94_15160</name>
</gene>
<evidence type="ECO:0000256" key="1">
    <source>
        <dbReference type="PROSITE-ProRule" id="PRU00339"/>
    </source>
</evidence>
<dbReference type="Pfam" id="PF13432">
    <property type="entry name" value="TPR_16"/>
    <property type="match status" value="1"/>
</dbReference>
<proteinExistence type="predicted"/>
<dbReference type="InterPro" id="IPR019734">
    <property type="entry name" value="TPR_rpt"/>
</dbReference>
<dbReference type="SUPFAM" id="SSF54001">
    <property type="entry name" value="Cysteine proteinases"/>
    <property type="match status" value="1"/>
</dbReference>
<dbReference type="EMBL" id="JACXWD010000093">
    <property type="protein sequence ID" value="MBD3869459.1"/>
    <property type="molecule type" value="Genomic_DNA"/>
</dbReference>
<dbReference type="Pfam" id="PF01841">
    <property type="entry name" value="Transglut_core"/>
    <property type="match status" value="1"/>
</dbReference>
<dbReference type="PROSITE" id="PS50005">
    <property type="entry name" value="TPR"/>
    <property type="match status" value="1"/>
</dbReference>
<protein>
    <submittedName>
        <fullName evidence="4">Tetratricopeptide repeat protein</fullName>
    </submittedName>
</protein>
<dbReference type="Gene3D" id="3.10.620.30">
    <property type="match status" value="1"/>
</dbReference>
<sequence>MTLARLLLLLLAVLGTGCASSRIAGVAAPTTERWKEVVAGVPGVSVSPDYPLDVTPEMVQLAREAAGSGTPAQQLQALQDYLFDPDLFPFEYERGGTYTAIEAFDRKRGNCVAFTMLFIALGRSAGVNVQPALLNTVHEREREGELIVVNNHVVAVYKKAKGVLMYDFARSRESAPVGMRLLNDRWITAIYLNNLGVDDLLAGRLERARERLEMAAAMAGDFAMAFNNLGVVYRRLGDHGKALNAYVLALNGWGATPKSLNNMVLLYQMESGYGPDDALPLADEVGSGEPVPELMRLGSGWMARGRPQRAMEFYNRAIRLSRDAVGPMLARARAELYLRRTGAAVSSLGRALDLNPESEEVRHLIAFLKLQPRVRDRSGEIIMATE</sequence>
<feature type="repeat" description="TPR" evidence="1">
    <location>
        <begin position="291"/>
        <end position="324"/>
    </location>
</feature>
<accession>A0A8J6Y6Z6</accession>
<keyword evidence="2" id="KW-0732">Signal</keyword>